<organism evidence="1 2">
    <name type="scientific">Pseudomonas phage PspYZU01</name>
    <dbReference type="NCBI Taxonomy" id="1983555"/>
    <lineage>
        <taxon>Viruses</taxon>
        <taxon>Duplodnaviria</taxon>
        <taxon>Heunggongvirae</taxon>
        <taxon>Uroviricota</taxon>
        <taxon>Caudoviricetes</taxon>
        <taxon>Casjensviridae</taxon>
        <taxon>Phobosvirus</taxon>
        <taxon>Phobosvirus PspYZU01</taxon>
    </lineage>
</organism>
<protein>
    <submittedName>
        <fullName evidence="1">Tail protein</fullName>
    </submittedName>
</protein>
<name>A0A2U7N855_9CAUD</name>
<sequence>MQQGLSHLAFPEEVVTFRGGSFTVRGLNLEHIAAIVRAYGPRLESLFQQFKHAAVTQAADDPAALELASYITPLLQEAPDIASTMIAYAAGESNPALARRLPFPTQVDALEKILDLTFDEEGGPGKLMETVIRLAQGATGLVKEATAQMSRS</sequence>
<accession>A0A2U7N855</accession>
<dbReference type="EMBL" id="KY971609">
    <property type="protein sequence ID" value="ASD51923.1"/>
    <property type="molecule type" value="Genomic_DNA"/>
</dbReference>
<gene>
    <name evidence="1" type="ORF">PspYZU01_38</name>
</gene>
<evidence type="ECO:0000313" key="1">
    <source>
        <dbReference type="EMBL" id="ASD51923.1"/>
    </source>
</evidence>
<keyword evidence="2" id="KW-1185">Reference proteome</keyword>
<evidence type="ECO:0000313" key="2">
    <source>
        <dbReference type="Proteomes" id="UP000248142"/>
    </source>
</evidence>
<proteinExistence type="predicted"/>
<dbReference type="InterPro" id="IPR057378">
    <property type="entry name" value="Pre_tape_measure"/>
</dbReference>
<reference evidence="1 2" key="1">
    <citation type="submission" date="2017-04" db="EMBL/GenBank/DDBJ databases">
        <title>Isolation of lytic bacteriophages infecting Pseudomonas strains for biocontrol of fish and shrimp spoilage during chilled storage.</title>
        <authorList>
            <person name="Yang Z."/>
            <person name="Tao X."/>
            <person name="Gao L."/>
            <person name="Rao S."/>
        </authorList>
    </citation>
    <scope>NUCLEOTIDE SEQUENCE [LARGE SCALE GENOMIC DNA]</scope>
</reference>
<dbReference type="Proteomes" id="UP000248142">
    <property type="component" value="Segment"/>
</dbReference>
<dbReference type="Pfam" id="PF23789">
    <property type="entry name" value="Pre_tape_measure"/>
    <property type="match status" value="1"/>
</dbReference>